<evidence type="ECO:0000256" key="8">
    <source>
        <dbReference type="ARBA" id="ARBA00022989"/>
    </source>
</evidence>
<gene>
    <name evidence="14" type="primary">uppP</name>
    <name evidence="15" type="ORF">ORY91_000833</name>
    <name evidence="16" type="ORF">V9W64_07780</name>
</gene>
<feature type="transmembrane region" description="Helical" evidence="14">
    <location>
        <begin position="83"/>
        <end position="102"/>
    </location>
</feature>
<evidence type="ECO:0000313" key="17">
    <source>
        <dbReference type="Proteomes" id="UP001149607"/>
    </source>
</evidence>
<dbReference type="InterPro" id="IPR003824">
    <property type="entry name" value="UppP"/>
</dbReference>
<keyword evidence="6 14" id="KW-0812">Transmembrane</keyword>
<keyword evidence="8 14" id="KW-1133">Transmembrane helix</keyword>
<evidence type="ECO:0000256" key="11">
    <source>
        <dbReference type="ARBA" id="ARBA00032707"/>
    </source>
</evidence>
<protein>
    <recommendedName>
        <fullName evidence="4 14">Undecaprenyl-diphosphatase</fullName>
        <ecNumber evidence="3 14">3.6.1.27</ecNumber>
    </recommendedName>
    <alternativeName>
        <fullName evidence="12 14">Bacitracin resistance protein</fullName>
    </alternativeName>
    <alternativeName>
        <fullName evidence="11 14">Undecaprenyl pyrophosphate phosphatase</fullName>
    </alternativeName>
</protein>
<evidence type="ECO:0000256" key="2">
    <source>
        <dbReference type="ARBA" id="ARBA00010621"/>
    </source>
</evidence>
<dbReference type="RefSeq" id="WP_274584700.1">
    <property type="nucleotide sequence ID" value="NZ_CP146598.1"/>
</dbReference>
<keyword evidence="7 14" id="KW-0378">Hydrolase</keyword>
<evidence type="ECO:0000256" key="14">
    <source>
        <dbReference type="HAMAP-Rule" id="MF_01006"/>
    </source>
</evidence>
<dbReference type="EMBL" id="JAPQFL010000002">
    <property type="protein sequence ID" value="MDD9327436.1"/>
    <property type="molecule type" value="Genomic_DNA"/>
</dbReference>
<dbReference type="AlphaFoldDB" id="A0A9X4E3R6"/>
<keyword evidence="14" id="KW-0133">Cell shape</keyword>
<evidence type="ECO:0000256" key="1">
    <source>
        <dbReference type="ARBA" id="ARBA00004651"/>
    </source>
</evidence>
<keyword evidence="14" id="KW-0961">Cell wall biogenesis/degradation</keyword>
<keyword evidence="9 14" id="KW-0472">Membrane</keyword>
<proteinExistence type="inferred from homology"/>
<keyword evidence="17" id="KW-1185">Reference proteome</keyword>
<evidence type="ECO:0000256" key="3">
    <source>
        <dbReference type="ARBA" id="ARBA00012374"/>
    </source>
</evidence>
<evidence type="ECO:0000256" key="4">
    <source>
        <dbReference type="ARBA" id="ARBA00021581"/>
    </source>
</evidence>
<dbReference type="NCBIfam" id="NF001389">
    <property type="entry name" value="PRK00281.1-2"/>
    <property type="match status" value="1"/>
</dbReference>
<dbReference type="GO" id="GO:0009252">
    <property type="term" value="P:peptidoglycan biosynthetic process"/>
    <property type="evidence" value="ECO:0007669"/>
    <property type="project" value="UniProtKB-KW"/>
</dbReference>
<dbReference type="Proteomes" id="UP001149607">
    <property type="component" value="Chromosome"/>
</dbReference>
<dbReference type="Pfam" id="PF02673">
    <property type="entry name" value="BacA"/>
    <property type="match status" value="1"/>
</dbReference>
<comment type="similarity">
    <text evidence="2 14">Belongs to the UppP family.</text>
</comment>
<feature type="transmembrane region" description="Helical" evidence="14">
    <location>
        <begin position="219"/>
        <end position="241"/>
    </location>
</feature>
<evidence type="ECO:0000256" key="13">
    <source>
        <dbReference type="ARBA" id="ARBA00047594"/>
    </source>
</evidence>
<comment type="subcellular location">
    <subcellularLocation>
        <location evidence="1 14">Cell membrane</location>
        <topology evidence="1 14">Multi-pass membrane protein</topology>
    </subcellularLocation>
</comment>
<sequence>MTEIFKAVLFGIVEGITEWLPISSTGHMILLDEFVRLNMTPEFVSMFLVVIQLGAIMAVVLLYFPKFWPFGRGMRLLPDKAALWAKILLACVPAAVVGLLFNDAIDTYFYHPWTVAVMLILFGAAFIAIENRNQSLRPHVNDLNEIGYKHAFWIGMFQLIAAVFPGTSRSGATILGGIVLGLRRETAAEFTFFLAIPVMFGASLLKVAKHGFTFSGHELAVLGTGMLTSFIVSILAIKFLMAYIKNNDFKAFGWYRIVLGLLVILYFTVWQ</sequence>
<evidence type="ECO:0000256" key="6">
    <source>
        <dbReference type="ARBA" id="ARBA00022692"/>
    </source>
</evidence>
<feature type="transmembrane region" description="Helical" evidence="14">
    <location>
        <begin position="253"/>
        <end position="270"/>
    </location>
</feature>
<dbReference type="GO" id="GO:0008360">
    <property type="term" value="P:regulation of cell shape"/>
    <property type="evidence" value="ECO:0007669"/>
    <property type="project" value="UniProtKB-KW"/>
</dbReference>
<evidence type="ECO:0000313" key="15">
    <source>
        <dbReference type="EMBL" id="MDD9327436.1"/>
    </source>
</evidence>
<reference evidence="15" key="1">
    <citation type="submission" date="2022-10" db="EMBL/GenBank/DDBJ databases">
        <authorList>
            <person name="Boutroux M."/>
        </authorList>
    </citation>
    <scope>NUCLEOTIDE SEQUENCE</scope>
    <source>
        <strain evidence="15">51.81</strain>
    </source>
</reference>
<dbReference type="GO" id="GO:0046677">
    <property type="term" value="P:response to antibiotic"/>
    <property type="evidence" value="ECO:0007669"/>
    <property type="project" value="UniProtKB-UniRule"/>
</dbReference>
<dbReference type="NCBIfam" id="NF001391">
    <property type="entry name" value="PRK00281.1-5"/>
    <property type="match status" value="1"/>
</dbReference>
<evidence type="ECO:0000313" key="16">
    <source>
        <dbReference type="EMBL" id="WWY02604.1"/>
    </source>
</evidence>
<dbReference type="PANTHER" id="PTHR30622">
    <property type="entry name" value="UNDECAPRENYL-DIPHOSPHATASE"/>
    <property type="match status" value="1"/>
</dbReference>
<evidence type="ECO:0000256" key="12">
    <source>
        <dbReference type="ARBA" id="ARBA00032932"/>
    </source>
</evidence>
<evidence type="ECO:0000256" key="9">
    <source>
        <dbReference type="ARBA" id="ARBA00023136"/>
    </source>
</evidence>
<evidence type="ECO:0000256" key="5">
    <source>
        <dbReference type="ARBA" id="ARBA00022475"/>
    </source>
</evidence>
<dbReference type="PANTHER" id="PTHR30622:SF3">
    <property type="entry name" value="UNDECAPRENYL-DIPHOSPHATASE"/>
    <property type="match status" value="1"/>
</dbReference>
<keyword evidence="10 14" id="KW-0046">Antibiotic resistance</keyword>
<dbReference type="EMBL" id="CP146598">
    <property type="protein sequence ID" value="WWY02604.1"/>
    <property type="molecule type" value="Genomic_DNA"/>
</dbReference>
<dbReference type="HAMAP" id="MF_01006">
    <property type="entry name" value="Undec_diphosphatase"/>
    <property type="match status" value="1"/>
</dbReference>
<dbReference type="GO" id="GO:0071555">
    <property type="term" value="P:cell wall organization"/>
    <property type="evidence" value="ECO:0007669"/>
    <property type="project" value="UniProtKB-KW"/>
</dbReference>
<evidence type="ECO:0000256" key="10">
    <source>
        <dbReference type="ARBA" id="ARBA00023251"/>
    </source>
</evidence>
<dbReference type="GO" id="GO:0005886">
    <property type="term" value="C:plasma membrane"/>
    <property type="evidence" value="ECO:0007669"/>
    <property type="project" value="UniProtKB-SubCell"/>
</dbReference>
<dbReference type="NCBIfam" id="TIGR00753">
    <property type="entry name" value="undec_PP_bacA"/>
    <property type="match status" value="1"/>
</dbReference>
<comment type="miscellaneous">
    <text evidence="14">Bacitracin is thought to be involved in the inhibition of peptidoglycan synthesis by sequestering undecaprenyl diphosphate, thereby reducing the pool of lipid carrier available.</text>
</comment>
<name>A0A9X4E3R6_9NEIS</name>
<keyword evidence="5 14" id="KW-1003">Cell membrane</keyword>
<keyword evidence="14" id="KW-0573">Peptidoglycan synthesis</keyword>
<reference evidence="16" key="2">
    <citation type="submission" date="2024-02" db="EMBL/GenBank/DDBJ databases">
        <title>Neisseria leonii sp. nov.</title>
        <authorList>
            <person name="Boutroux M."/>
            <person name="Favre-Rochex S."/>
            <person name="Gorgette O."/>
            <person name="Touak G."/>
            <person name="Muhle E."/>
            <person name="Chesneau O."/>
            <person name="Clermont D."/>
            <person name="Rahi P."/>
        </authorList>
    </citation>
    <scope>NUCLEOTIDE SEQUENCE</scope>
    <source>
        <strain evidence="16">51.81</strain>
    </source>
</reference>
<comment type="catalytic activity">
    <reaction evidence="13 14">
        <text>di-trans,octa-cis-undecaprenyl diphosphate + H2O = di-trans,octa-cis-undecaprenyl phosphate + phosphate + H(+)</text>
        <dbReference type="Rhea" id="RHEA:28094"/>
        <dbReference type="ChEBI" id="CHEBI:15377"/>
        <dbReference type="ChEBI" id="CHEBI:15378"/>
        <dbReference type="ChEBI" id="CHEBI:43474"/>
        <dbReference type="ChEBI" id="CHEBI:58405"/>
        <dbReference type="ChEBI" id="CHEBI:60392"/>
        <dbReference type="EC" id="3.6.1.27"/>
    </reaction>
</comment>
<comment type="function">
    <text evidence="14">Catalyzes the dephosphorylation of undecaprenyl diphosphate (UPP). Confers resistance to bacitracin.</text>
</comment>
<dbReference type="NCBIfam" id="NF001390">
    <property type="entry name" value="PRK00281.1-4"/>
    <property type="match status" value="1"/>
</dbReference>
<dbReference type="EC" id="3.6.1.27" evidence="3 14"/>
<accession>A0A9X4E3R6</accession>
<dbReference type="GO" id="GO:0050380">
    <property type="term" value="F:undecaprenyl-diphosphatase activity"/>
    <property type="evidence" value="ECO:0007669"/>
    <property type="project" value="UniProtKB-UniRule"/>
</dbReference>
<evidence type="ECO:0000256" key="7">
    <source>
        <dbReference type="ARBA" id="ARBA00022801"/>
    </source>
</evidence>
<organism evidence="15">
    <name type="scientific">Neisseria leonii</name>
    <dbReference type="NCBI Taxonomy" id="2995413"/>
    <lineage>
        <taxon>Bacteria</taxon>
        <taxon>Pseudomonadati</taxon>
        <taxon>Pseudomonadota</taxon>
        <taxon>Betaproteobacteria</taxon>
        <taxon>Neisseriales</taxon>
        <taxon>Neisseriaceae</taxon>
        <taxon>Neisseria</taxon>
    </lineage>
</organism>
<feature type="transmembrane region" description="Helical" evidence="14">
    <location>
        <begin position="187"/>
        <end position="207"/>
    </location>
</feature>
<feature type="transmembrane region" description="Helical" evidence="14">
    <location>
        <begin position="108"/>
        <end position="129"/>
    </location>
</feature>
<feature type="transmembrane region" description="Helical" evidence="14">
    <location>
        <begin position="43"/>
        <end position="63"/>
    </location>
</feature>